<reference evidence="2 4" key="1">
    <citation type="journal article" date="2014" name="Nat. Genet.">
        <title>Genome and transcriptome of the porcine whipworm Trichuris suis.</title>
        <authorList>
            <person name="Jex A.R."/>
            <person name="Nejsum P."/>
            <person name="Schwarz E.M."/>
            <person name="Hu L."/>
            <person name="Young N.D."/>
            <person name="Hall R.S."/>
            <person name="Korhonen P.K."/>
            <person name="Liao S."/>
            <person name="Thamsborg S."/>
            <person name="Xia J."/>
            <person name="Xu P."/>
            <person name="Wang S."/>
            <person name="Scheerlinck J.P."/>
            <person name="Hofmann A."/>
            <person name="Sternberg P.W."/>
            <person name="Wang J."/>
            <person name="Gasser R.B."/>
        </authorList>
    </citation>
    <scope>NUCLEOTIDE SEQUENCE [LARGE SCALE GENOMIC DNA]</scope>
    <source>
        <strain evidence="3">DCEP-RM93F</strain>
        <strain evidence="2">DCEP-RM93M</strain>
    </source>
</reference>
<evidence type="ECO:0000313" key="3">
    <source>
        <dbReference type="EMBL" id="KFD64048.1"/>
    </source>
</evidence>
<evidence type="ECO:0000313" key="2">
    <source>
        <dbReference type="EMBL" id="KFD50402.1"/>
    </source>
</evidence>
<sequence>MAQEVFLHTDYDSQGKSHPTTYGYYLGEHRDSEQHRSPTNDPDLNSLRRLTVVLLVQSDVKMIGLTLRSVAEPWCKCSAQSLRFAATASRHSLPRQHGVLGLVFMQWSADRTVVSTVATGFAEMPSD</sequence>
<dbReference type="Proteomes" id="UP000030758">
    <property type="component" value="Unassembled WGS sequence"/>
</dbReference>
<accession>A0A085LZK6</accession>
<proteinExistence type="predicted"/>
<feature type="region of interest" description="Disordered" evidence="1">
    <location>
        <begin position="22"/>
        <end position="43"/>
    </location>
</feature>
<dbReference type="EMBL" id="KL367562">
    <property type="protein sequence ID" value="KFD64048.1"/>
    <property type="molecule type" value="Genomic_DNA"/>
</dbReference>
<gene>
    <name evidence="2" type="ORF">M513_08629</name>
    <name evidence="3" type="ORF">M514_08629</name>
</gene>
<evidence type="ECO:0000256" key="1">
    <source>
        <dbReference type="SAM" id="MobiDB-lite"/>
    </source>
</evidence>
<evidence type="ECO:0000313" key="4">
    <source>
        <dbReference type="Proteomes" id="UP000030764"/>
    </source>
</evidence>
<name>A0A085LZK6_9BILA</name>
<organism evidence="2 4">
    <name type="scientific">Trichuris suis</name>
    <name type="common">pig whipworm</name>
    <dbReference type="NCBI Taxonomy" id="68888"/>
    <lineage>
        <taxon>Eukaryota</taxon>
        <taxon>Metazoa</taxon>
        <taxon>Ecdysozoa</taxon>
        <taxon>Nematoda</taxon>
        <taxon>Enoplea</taxon>
        <taxon>Dorylaimia</taxon>
        <taxon>Trichinellida</taxon>
        <taxon>Trichuridae</taxon>
        <taxon>Trichuris</taxon>
    </lineage>
</organism>
<dbReference type="Proteomes" id="UP000030764">
    <property type="component" value="Unassembled WGS sequence"/>
</dbReference>
<feature type="compositionally biased region" description="Basic and acidic residues" evidence="1">
    <location>
        <begin position="27"/>
        <end position="38"/>
    </location>
</feature>
<protein>
    <submittedName>
        <fullName evidence="2">Uncharacterized protein</fullName>
    </submittedName>
</protein>
<dbReference type="EMBL" id="KL363253">
    <property type="protein sequence ID" value="KFD50402.1"/>
    <property type="molecule type" value="Genomic_DNA"/>
</dbReference>
<dbReference type="AlphaFoldDB" id="A0A085LZK6"/>
<keyword evidence="4" id="KW-1185">Reference proteome</keyword>